<dbReference type="EMBL" id="QREG01000004">
    <property type="protein sequence ID" value="REE01212.1"/>
    <property type="molecule type" value="Genomic_DNA"/>
</dbReference>
<gene>
    <name evidence="2" type="ORF">C7460_104232</name>
</gene>
<protein>
    <recommendedName>
        <fullName evidence="4">Outer membrane protein with beta-barrel domain</fullName>
    </recommendedName>
</protein>
<evidence type="ECO:0008006" key="4">
    <source>
        <dbReference type="Google" id="ProtNLM"/>
    </source>
</evidence>
<feature type="signal peptide" evidence="1">
    <location>
        <begin position="1"/>
        <end position="20"/>
    </location>
</feature>
<feature type="chain" id="PRO_5017771355" description="Outer membrane protein with beta-barrel domain" evidence="1">
    <location>
        <begin position="21"/>
        <end position="224"/>
    </location>
</feature>
<name>A0A3D9L5D5_MARFU</name>
<dbReference type="OrthoDB" id="965683at2"/>
<dbReference type="Proteomes" id="UP000256779">
    <property type="component" value="Unassembled WGS sequence"/>
</dbReference>
<keyword evidence="1" id="KW-0732">Signal</keyword>
<dbReference type="AlphaFoldDB" id="A0A3D9L5D5"/>
<keyword evidence="3" id="KW-1185">Reference proteome</keyword>
<evidence type="ECO:0000313" key="3">
    <source>
        <dbReference type="Proteomes" id="UP000256779"/>
    </source>
</evidence>
<reference evidence="2 3" key="1">
    <citation type="submission" date="2018-07" db="EMBL/GenBank/DDBJ databases">
        <title>Genomic Encyclopedia of Type Strains, Phase IV (KMG-IV): sequencing the most valuable type-strain genomes for metagenomic binning, comparative biology and taxonomic classification.</title>
        <authorList>
            <person name="Goeker M."/>
        </authorList>
    </citation>
    <scope>NUCLEOTIDE SEQUENCE [LARGE SCALE GENOMIC DNA]</scope>
    <source>
        <strain evidence="2 3">DSM 4134</strain>
    </source>
</reference>
<proteinExistence type="predicted"/>
<dbReference type="RefSeq" id="WP_115867290.1">
    <property type="nucleotide sequence ID" value="NZ_QREG01000004.1"/>
</dbReference>
<evidence type="ECO:0000313" key="2">
    <source>
        <dbReference type="EMBL" id="REE01212.1"/>
    </source>
</evidence>
<comment type="caution">
    <text evidence="2">The sequence shown here is derived from an EMBL/GenBank/DDBJ whole genome shotgun (WGS) entry which is preliminary data.</text>
</comment>
<accession>A0A3D9L5D5</accession>
<organism evidence="2 3">
    <name type="scientific">Marinoscillum furvescens DSM 4134</name>
    <dbReference type="NCBI Taxonomy" id="1122208"/>
    <lineage>
        <taxon>Bacteria</taxon>
        <taxon>Pseudomonadati</taxon>
        <taxon>Bacteroidota</taxon>
        <taxon>Cytophagia</taxon>
        <taxon>Cytophagales</taxon>
        <taxon>Reichenbachiellaceae</taxon>
        <taxon>Marinoscillum</taxon>
    </lineage>
</organism>
<evidence type="ECO:0000256" key="1">
    <source>
        <dbReference type="SAM" id="SignalP"/>
    </source>
</evidence>
<sequence>MKQLTMVLVGVFLSVGTLYAQDDDLGSGGSLDGGDLLIEITASPFNGDGWGDQLLHFGAFRARYAVTDVLVPRLGVTMDLNNTQSTPDEVLTYGQYEVMPGLEYHLRIDGAFRSYAALDLIFGQRNVSLESSTGSSVDGASEVPTSANYNFSDRGFLRYGVNLGFGAEYHLGSRFYIGTEIGFKLYQDNMVEVMVDGEKFQDSVKDSYAKLNTMNAIRIGFKLL</sequence>